<sequence>MSWPRRAAVCVRETGLVDVSGRGSNERSQPASQRSAERRGGRTRIQAVGATLLSVPRIDEDNLAAIGQQLGSNRPAIGQQPASRKAATATDSSRNFRGSEALRGPTRVVGRSAQASGKASQRLPVTRGSGTRSWVITAASGVRQALRRRAMAASHAGPIVRSVEAVRRLATSDDAASVANRHCSTLPTGTGDRDPRCWAVWKMTGQERWRLRADLGSVYPKPLPRPSALCTCWGGDSMRRWPCVSRVGSKREPLWRPACLRGPPG</sequence>
<feature type="region of interest" description="Disordered" evidence="1">
    <location>
        <begin position="71"/>
        <end position="105"/>
    </location>
</feature>
<dbReference type="Proteomes" id="UP000243719">
    <property type="component" value="Unassembled WGS sequence"/>
</dbReference>
<proteinExistence type="predicted"/>
<feature type="region of interest" description="Disordered" evidence="1">
    <location>
        <begin position="19"/>
        <end position="43"/>
    </location>
</feature>
<evidence type="ECO:0000313" key="3">
    <source>
        <dbReference type="Proteomes" id="UP000243719"/>
    </source>
</evidence>
<protein>
    <submittedName>
        <fullName evidence="2">Uncharacterized protein</fullName>
    </submittedName>
</protein>
<name>A0A1H2PS35_9BURK</name>
<evidence type="ECO:0000313" key="2">
    <source>
        <dbReference type="EMBL" id="SDV49756.1"/>
    </source>
</evidence>
<feature type="compositionally biased region" description="Polar residues" evidence="1">
    <location>
        <begin position="22"/>
        <end position="34"/>
    </location>
</feature>
<accession>A0A1H2PS35</accession>
<dbReference type="EMBL" id="FNLO01000009">
    <property type="protein sequence ID" value="SDV49756.1"/>
    <property type="molecule type" value="Genomic_DNA"/>
</dbReference>
<keyword evidence="3" id="KW-1185">Reference proteome</keyword>
<organism evidence="2 3">
    <name type="scientific">Chitinasiproducens palmae</name>
    <dbReference type="NCBI Taxonomy" id="1770053"/>
    <lineage>
        <taxon>Bacteria</taxon>
        <taxon>Pseudomonadati</taxon>
        <taxon>Pseudomonadota</taxon>
        <taxon>Betaproteobacteria</taxon>
        <taxon>Burkholderiales</taxon>
        <taxon>Burkholderiaceae</taxon>
        <taxon>Chitinasiproducens</taxon>
    </lineage>
</organism>
<reference evidence="3" key="1">
    <citation type="submission" date="2016-09" db="EMBL/GenBank/DDBJ databases">
        <authorList>
            <person name="Varghese N."/>
            <person name="Submissions S."/>
        </authorList>
    </citation>
    <scope>NUCLEOTIDE SEQUENCE [LARGE SCALE GENOMIC DNA]</scope>
    <source>
        <strain evidence="3">JS23</strain>
    </source>
</reference>
<dbReference type="AlphaFoldDB" id="A0A1H2PS35"/>
<gene>
    <name evidence="2" type="ORF">SAMN05216551_109107</name>
</gene>
<evidence type="ECO:0000256" key="1">
    <source>
        <dbReference type="SAM" id="MobiDB-lite"/>
    </source>
</evidence>